<dbReference type="EMBL" id="GGEC01040905">
    <property type="protein sequence ID" value="MBX21389.1"/>
    <property type="molecule type" value="Transcribed_RNA"/>
</dbReference>
<keyword evidence="1" id="KW-1133">Transmembrane helix</keyword>
<evidence type="ECO:0000256" key="1">
    <source>
        <dbReference type="SAM" id="Phobius"/>
    </source>
</evidence>
<proteinExistence type="predicted"/>
<feature type="transmembrane region" description="Helical" evidence="1">
    <location>
        <begin position="27"/>
        <end position="48"/>
    </location>
</feature>
<name>A0A2P2LTU5_RHIMU</name>
<protein>
    <submittedName>
        <fullName evidence="2">Uncharacterized protein</fullName>
    </submittedName>
</protein>
<keyword evidence="1" id="KW-0472">Membrane</keyword>
<evidence type="ECO:0000313" key="2">
    <source>
        <dbReference type="EMBL" id="MBX21389.1"/>
    </source>
</evidence>
<keyword evidence="1" id="KW-0812">Transmembrane</keyword>
<sequence>MHCFCKGGSDHATWGDKRGRKEAVKTHCAMCLPLSYIPLLCFCFHSNWMNWFHV</sequence>
<accession>A0A2P2LTU5</accession>
<organism evidence="2">
    <name type="scientific">Rhizophora mucronata</name>
    <name type="common">Asiatic mangrove</name>
    <dbReference type="NCBI Taxonomy" id="61149"/>
    <lineage>
        <taxon>Eukaryota</taxon>
        <taxon>Viridiplantae</taxon>
        <taxon>Streptophyta</taxon>
        <taxon>Embryophyta</taxon>
        <taxon>Tracheophyta</taxon>
        <taxon>Spermatophyta</taxon>
        <taxon>Magnoliopsida</taxon>
        <taxon>eudicotyledons</taxon>
        <taxon>Gunneridae</taxon>
        <taxon>Pentapetalae</taxon>
        <taxon>rosids</taxon>
        <taxon>fabids</taxon>
        <taxon>Malpighiales</taxon>
        <taxon>Rhizophoraceae</taxon>
        <taxon>Rhizophora</taxon>
    </lineage>
</organism>
<reference evidence="2" key="1">
    <citation type="submission" date="2018-02" db="EMBL/GenBank/DDBJ databases">
        <title>Rhizophora mucronata_Transcriptome.</title>
        <authorList>
            <person name="Meera S.P."/>
            <person name="Sreeshan A."/>
            <person name="Augustine A."/>
        </authorList>
    </citation>
    <scope>NUCLEOTIDE SEQUENCE</scope>
    <source>
        <tissue evidence="2">Leaf</tissue>
    </source>
</reference>
<dbReference type="AlphaFoldDB" id="A0A2P2LTU5"/>